<dbReference type="Gene3D" id="1.10.260.40">
    <property type="entry name" value="lambda repressor-like DNA-binding domains"/>
    <property type="match status" value="1"/>
</dbReference>
<dbReference type="OrthoDB" id="199997at2"/>
<reference evidence="3 4" key="1">
    <citation type="submission" date="2017-02" db="EMBL/GenBank/DDBJ databases">
        <authorList>
            <person name="Dridi B."/>
        </authorList>
    </citation>
    <scope>NUCLEOTIDE SEQUENCE [LARGE SCALE GENOMIC DNA]</scope>
    <source>
        <strain evidence="3 4">JB380</strain>
    </source>
</reference>
<dbReference type="SMART" id="SM00530">
    <property type="entry name" value="HTH_XRE"/>
    <property type="match status" value="1"/>
</dbReference>
<keyword evidence="5" id="KW-1185">Reference proteome</keyword>
<dbReference type="EMBL" id="FUKM01000057">
    <property type="protein sequence ID" value="SJN14807.1"/>
    <property type="molecule type" value="Genomic_DNA"/>
</dbReference>
<evidence type="ECO:0000313" key="3">
    <source>
        <dbReference type="EMBL" id="SJN14807.1"/>
    </source>
</evidence>
<protein>
    <submittedName>
        <fullName evidence="2 3">Transcriptional regulator</fullName>
    </submittedName>
</protein>
<name>A0A1R4I4M3_9GAMM</name>
<comment type="caution">
    <text evidence="3">The sequence shown here is derived from an EMBL/GenBank/DDBJ whole genome shotgun (WGS) entry which is preliminary data.</text>
</comment>
<dbReference type="Pfam" id="PF01381">
    <property type="entry name" value="HTH_3"/>
    <property type="match status" value="1"/>
</dbReference>
<dbReference type="InterPro" id="IPR001387">
    <property type="entry name" value="Cro/C1-type_HTH"/>
</dbReference>
<feature type="domain" description="HTH cro/C1-type" evidence="1">
    <location>
        <begin position="22"/>
        <end position="76"/>
    </location>
</feature>
<evidence type="ECO:0000313" key="5">
    <source>
        <dbReference type="Proteomes" id="UP000754821"/>
    </source>
</evidence>
<reference evidence="2 5" key="2">
    <citation type="submission" date="2020-07" db="EMBL/GenBank/DDBJ databases">
        <title>Halophilic bacteria isolated from french cheeses.</title>
        <authorList>
            <person name="Kothe C.I."/>
            <person name="Farah-Kraiem B."/>
            <person name="Renault P."/>
            <person name="Dridi B."/>
        </authorList>
    </citation>
    <scope>NUCLEOTIDE SEQUENCE [LARGE SCALE GENOMIC DNA]</scope>
    <source>
        <strain evidence="2 5">FME16</strain>
    </source>
</reference>
<dbReference type="CDD" id="cd00093">
    <property type="entry name" value="HTH_XRE"/>
    <property type="match status" value="1"/>
</dbReference>
<dbReference type="PROSITE" id="PS50943">
    <property type="entry name" value="HTH_CROC1"/>
    <property type="match status" value="1"/>
</dbReference>
<evidence type="ECO:0000259" key="1">
    <source>
        <dbReference type="PROSITE" id="PS50943"/>
    </source>
</evidence>
<dbReference type="AlphaFoldDB" id="A0A1R4I4M3"/>
<sequence length="98" mass="10659">MALTHSLLAPGELSQQVGANAREARLAKNLSRKTLAQMTGVSESTIKRFESSGQITLDILVLIATALGATRQIAELFTYEHPISLEEIKQAGRVRGRK</sequence>
<accession>A0A1R4I4M3</accession>
<gene>
    <name evidence="3" type="ORF">CZ787_16990</name>
    <name evidence="2" type="ORF">EI163_12655</name>
</gene>
<dbReference type="Proteomes" id="UP000196331">
    <property type="component" value="Unassembled WGS sequence"/>
</dbReference>
<organism evidence="3 4">
    <name type="scientific">Halomonas citrativorans</name>
    <dbReference type="NCBI Taxonomy" id="2742612"/>
    <lineage>
        <taxon>Bacteria</taxon>
        <taxon>Pseudomonadati</taxon>
        <taxon>Pseudomonadota</taxon>
        <taxon>Gammaproteobacteria</taxon>
        <taxon>Oceanospirillales</taxon>
        <taxon>Halomonadaceae</taxon>
        <taxon>Halomonas</taxon>
    </lineage>
</organism>
<proteinExistence type="predicted"/>
<dbReference type="InterPro" id="IPR010982">
    <property type="entry name" value="Lambda_DNA-bd_dom_sf"/>
</dbReference>
<evidence type="ECO:0000313" key="2">
    <source>
        <dbReference type="EMBL" id="MBE0404391.1"/>
    </source>
</evidence>
<evidence type="ECO:0000313" key="4">
    <source>
        <dbReference type="Proteomes" id="UP000196331"/>
    </source>
</evidence>
<dbReference type="Proteomes" id="UP000754821">
    <property type="component" value="Unassembled WGS sequence"/>
</dbReference>
<dbReference type="SUPFAM" id="SSF47413">
    <property type="entry name" value="lambda repressor-like DNA-binding domains"/>
    <property type="match status" value="1"/>
</dbReference>
<dbReference type="RefSeq" id="WP_087111202.1">
    <property type="nucleotide sequence ID" value="NZ_FUKM01000057.1"/>
</dbReference>
<dbReference type="GO" id="GO:0003677">
    <property type="term" value="F:DNA binding"/>
    <property type="evidence" value="ECO:0007669"/>
    <property type="project" value="InterPro"/>
</dbReference>
<dbReference type="EMBL" id="RRZC01000013">
    <property type="protein sequence ID" value="MBE0404391.1"/>
    <property type="molecule type" value="Genomic_DNA"/>
</dbReference>